<sequence>MVHLQEDPRIVRTRSLIIEAFLELVQEKDFEAISVKDITERATINRATFYRHFPDKYLLLEHILDQMMENKGFEKLKEQPSLDEAAFRLLLDCFYKLIEALKVAFGRNYPTVTLLMERMIKDKLITIISTFIPLEHTDQKKIVATMLVMSIHSATCYWISGNKSIPQEKFIDTVLPFLMGAVSGISPVGK</sequence>
<dbReference type="Proteomes" id="UP000272481">
    <property type="component" value="Unassembled WGS sequence"/>
</dbReference>
<evidence type="ECO:0000313" key="6">
    <source>
        <dbReference type="Proteomes" id="UP000198823"/>
    </source>
</evidence>
<keyword evidence="1 2" id="KW-0238">DNA-binding</keyword>
<evidence type="ECO:0000313" key="7">
    <source>
        <dbReference type="Proteomes" id="UP000272481"/>
    </source>
</evidence>
<evidence type="ECO:0000313" key="5">
    <source>
        <dbReference type="EMBL" id="SDD85259.1"/>
    </source>
</evidence>
<proteinExistence type="predicted"/>
<gene>
    <name evidence="4" type="ORF">EJA12_07925</name>
    <name evidence="5" type="ORF">SAMN04488126_101304</name>
</gene>
<dbReference type="Gene3D" id="1.10.357.10">
    <property type="entry name" value="Tetracycline Repressor, domain 2"/>
    <property type="match status" value="1"/>
</dbReference>
<evidence type="ECO:0000256" key="2">
    <source>
        <dbReference type="PROSITE-ProRule" id="PRU00335"/>
    </source>
</evidence>
<feature type="DNA-binding region" description="H-T-H motif" evidence="2">
    <location>
        <begin position="34"/>
        <end position="53"/>
    </location>
</feature>
<protein>
    <submittedName>
        <fullName evidence="4">TetR/AcrR family transcriptional regulator</fullName>
    </submittedName>
    <submittedName>
        <fullName evidence="5">Transcriptional regulator, TetR family</fullName>
    </submittedName>
</protein>
<evidence type="ECO:0000313" key="4">
    <source>
        <dbReference type="EMBL" id="RSK31903.1"/>
    </source>
</evidence>
<dbReference type="OrthoDB" id="9810250at2"/>
<dbReference type="EMBL" id="RWGW01000011">
    <property type="protein sequence ID" value="RSK31903.1"/>
    <property type="molecule type" value="Genomic_DNA"/>
</dbReference>
<dbReference type="PANTHER" id="PTHR43479:SF7">
    <property type="entry name" value="TETR-FAMILY TRANSCRIPTIONAL REGULATOR"/>
    <property type="match status" value="1"/>
</dbReference>
<accession>A0A1G6Y4E7</accession>
<dbReference type="RefSeq" id="WP_092093647.1">
    <property type="nucleotide sequence ID" value="NZ_FNAR01000001.1"/>
</dbReference>
<dbReference type="GO" id="GO:0003677">
    <property type="term" value="F:DNA binding"/>
    <property type="evidence" value="ECO:0007669"/>
    <property type="project" value="UniProtKB-UniRule"/>
</dbReference>
<dbReference type="PROSITE" id="PS50977">
    <property type="entry name" value="HTH_TETR_2"/>
    <property type="match status" value="1"/>
</dbReference>
<dbReference type="AlphaFoldDB" id="A0A1G6Y4E7"/>
<reference evidence="4 7" key="2">
    <citation type="submission" date="2018-12" db="EMBL/GenBank/DDBJ databases">
        <title>Comparitive functional genomics of dry heat resistant strains isolated from the viking spacecraft.</title>
        <authorList>
            <person name="Seuylemezian A."/>
            <person name="Vaishampayan P."/>
        </authorList>
    </citation>
    <scope>NUCLEOTIDE SEQUENCE [LARGE SCALE GENOMIC DNA]</scope>
    <source>
        <strain evidence="4 7">M6-11</strain>
    </source>
</reference>
<evidence type="ECO:0000259" key="3">
    <source>
        <dbReference type="PROSITE" id="PS50977"/>
    </source>
</evidence>
<keyword evidence="7" id="KW-1185">Reference proteome</keyword>
<dbReference type="PANTHER" id="PTHR43479">
    <property type="entry name" value="ACREF/ENVCD OPERON REPRESSOR-RELATED"/>
    <property type="match status" value="1"/>
</dbReference>
<reference evidence="5 6" key="1">
    <citation type="submission" date="2016-10" db="EMBL/GenBank/DDBJ databases">
        <authorList>
            <person name="de Groot N.N."/>
        </authorList>
    </citation>
    <scope>NUCLEOTIDE SEQUENCE [LARGE SCALE GENOMIC DNA]</scope>
    <source>
        <strain evidence="5 6">CGMCC 1.6762</strain>
    </source>
</reference>
<dbReference type="SUPFAM" id="SSF46689">
    <property type="entry name" value="Homeodomain-like"/>
    <property type="match status" value="1"/>
</dbReference>
<dbReference type="InterPro" id="IPR009057">
    <property type="entry name" value="Homeodomain-like_sf"/>
</dbReference>
<feature type="domain" description="HTH tetR-type" evidence="3">
    <location>
        <begin position="11"/>
        <end position="71"/>
    </location>
</feature>
<dbReference type="Proteomes" id="UP000198823">
    <property type="component" value="Unassembled WGS sequence"/>
</dbReference>
<dbReference type="STRING" id="426756.SAMN04488126_101304"/>
<dbReference type="Pfam" id="PF00440">
    <property type="entry name" value="TetR_N"/>
    <property type="match status" value="1"/>
</dbReference>
<dbReference type="PRINTS" id="PR00455">
    <property type="entry name" value="HTHTETR"/>
</dbReference>
<dbReference type="InterPro" id="IPR001647">
    <property type="entry name" value="HTH_TetR"/>
</dbReference>
<organism evidence="5 6">
    <name type="scientific">Bhargavaea beijingensis</name>
    <dbReference type="NCBI Taxonomy" id="426756"/>
    <lineage>
        <taxon>Bacteria</taxon>
        <taxon>Bacillati</taxon>
        <taxon>Bacillota</taxon>
        <taxon>Bacilli</taxon>
        <taxon>Bacillales</taxon>
        <taxon>Caryophanaceae</taxon>
        <taxon>Bhargavaea</taxon>
    </lineage>
</organism>
<name>A0A1G6Y4E7_9BACL</name>
<dbReference type="EMBL" id="FNAR01000001">
    <property type="protein sequence ID" value="SDD85259.1"/>
    <property type="molecule type" value="Genomic_DNA"/>
</dbReference>
<dbReference type="InterPro" id="IPR050624">
    <property type="entry name" value="HTH-type_Tx_Regulator"/>
</dbReference>
<evidence type="ECO:0000256" key="1">
    <source>
        <dbReference type="ARBA" id="ARBA00023125"/>
    </source>
</evidence>